<feature type="compositionally biased region" description="Low complexity" evidence="1">
    <location>
        <begin position="307"/>
        <end position="318"/>
    </location>
</feature>
<organism evidence="2 3">
    <name type="scientific">Durusdinium trenchii</name>
    <dbReference type="NCBI Taxonomy" id="1381693"/>
    <lineage>
        <taxon>Eukaryota</taxon>
        <taxon>Sar</taxon>
        <taxon>Alveolata</taxon>
        <taxon>Dinophyceae</taxon>
        <taxon>Suessiales</taxon>
        <taxon>Symbiodiniaceae</taxon>
        <taxon>Durusdinium</taxon>
    </lineage>
</organism>
<comment type="caution">
    <text evidence="2">The sequence shown here is derived from an EMBL/GenBank/DDBJ whole genome shotgun (WGS) entry which is preliminary data.</text>
</comment>
<evidence type="ECO:0000313" key="2">
    <source>
        <dbReference type="EMBL" id="CAK9081879.1"/>
    </source>
</evidence>
<gene>
    <name evidence="2" type="ORF">SCF082_LOCUS38940</name>
</gene>
<evidence type="ECO:0000313" key="3">
    <source>
        <dbReference type="Proteomes" id="UP001642464"/>
    </source>
</evidence>
<reference evidence="2 3" key="1">
    <citation type="submission" date="2024-02" db="EMBL/GenBank/DDBJ databases">
        <authorList>
            <person name="Chen Y."/>
            <person name="Shah S."/>
            <person name="Dougan E. K."/>
            <person name="Thang M."/>
            <person name="Chan C."/>
        </authorList>
    </citation>
    <scope>NUCLEOTIDE SEQUENCE [LARGE SCALE GENOMIC DNA]</scope>
</reference>
<keyword evidence="3" id="KW-1185">Reference proteome</keyword>
<feature type="region of interest" description="Disordered" evidence="1">
    <location>
        <begin position="252"/>
        <end position="271"/>
    </location>
</feature>
<name>A0ABP0Q4G1_9DINO</name>
<evidence type="ECO:0000256" key="1">
    <source>
        <dbReference type="SAM" id="MobiDB-lite"/>
    </source>
</evidence>
<feature type="region of interest" description="Disordered" evidence="1">
    <location>
        <begin position="207"/>
        <end position="239"/>
    </location>
</feature>
<dbReference type="EMBL" id="CAXAMM010038903">
    <property type="protein sequence ID" value="CAK9081879.1"/>
    <property type="molecule type" value="Genomic_DNA"/>
</dbReference>
<feature type="compositionally biased region" description="Basic and acidic residues" evidence="1">
    <location>
        <begin position="371"/>
        <end position="397"/>
    </location>
</feature>
<dbReference type="Proteomes" id="UP001642464">
    <property type="component" value="Unassembled WGS sequence"/>
</dbReference>
<protein>
    <submittedName>
        <fullName evidence="2">Copia protein</fullName>
    </submittedName>
</protein>
<proteinExistence type="predicted"/>
<accession>A0ABP0Q4G1</accession>
<feature type="region of interest" description="Disordered" evidence="1">
    <location>
        <begin position="371"/>
        <end position="421"/>
    </location>
</feature>
<sequence length="536" mass="58929">MGTLFHGAWIVSDTGGNPSSLKCAEIFRDHWFALFGPPKFLTADRGLANRGVYVRHAGAEAAHQIGRAERQGAILKEVIHRTVVARILVGGQPMRMAVAESIFVKNARINHGGFAPSQWVLGKLPTEATMDALGAQEDVYSGESISQQMIIRQAAKEAFSQADSSRRLRAALLRKSTPLRCPYRVPITINEENVRPANPGEVIAKQATELKPSRKRKRAIMSDNIPEDDVPFGDDLLLAPPDEEQEEQGAYFDLGGSKPSRGFGGGAPAAAPVNLAPAATALDPDHPETTTTPDLPPGLSAPLDAVQPIPEAAQPEQQCSSRRRPAETPLDALETEQYTPTSPLSRDAEWDDFQDLLDDLHMVGDVEADARHQSVDEPDGEHEPPPREEAVVSEAEHFNGFLARRAPKKNQKKGNKELVYSRESPEVQAGIYKAREKEWGNWTNFDACDSCDVLNPEVADQCMAENPDVQVVPMRWVDIDKSEVNEDPFYKSRIVDKPPEDGTTLVKWIATKDMLSDSLTKHMDTTDLRKIMSGVS</sequence>
<feature type="region of interest" description="Disordered" evidence="1">
    <location>
        <begin position="279"/>
        <end position="347"/>
    </location>
</feature>